<reference evidence="4" key="2">
    <citation type="submission" date="2013-12" db="EMBL/GenBank/DDBJ databases">
        <authorList>
            <person name="Yu Y."/>
            <person name="Lee S."/>
            <person name="de Baynast K."/>
            <person name="Wissotski M."/>
            <person name="Liu L."/>
            <person name="Talag J."/>
            <person name="Goicoechea J."/>
            <person name="Angelova A."/>
            <person name="Jetty R."/>
            <person name="Kudrna D."/>
            <person name="Golser W."/>
            <person name="Rivera L."/>
            <person name="Zhang J."/>
            <person name="Wing R."/>
        </authorList>
    </citation>
    <scope>NUCLEOTIDE SEQUENCE</scope>
</reference>
<feature type="domain" description="Protein ENHANCED DISEASE RESISTANCE 2 C-terminal" evidence="2">
    <location>
        <begin position="309"/>
        <end position="551"/>
    </location>
</feature>
<dbReference type="HOGENOM" id="CLU_033593_2_0_1"/>
<dbReference type="Proteomes" id="UP000032180">
    <property type="component" value="Chromosome 3"/>
</dbReference>
<evidence type="ECO:0000256" key="1">
    <source>
        <dbReference type="SAM" id="MobiDB-lite"/>
    </source>
</evidence>
<dbReference type="eggNOG" id="ENOG502QQV7">
    <property type="taxonomic scope" value="Eukaryota"/>
</dbReference>
<dbReference type="PANTHER" id="PTHR31558">
    <property type="entry name" value="CW14 PROTEIN"/>
    <property type="match status" value="1"/>
</dbReference>
<reference evidence="3" key="3">
    <citation type="submission" date="2015-04" db="UniProtKB">
        <authorList>
            <consortium name="EnsemblPlants"/>
        </authorList>
    </citation>
    <scope>IDENTIFICATION</scope>
</reference>
<dbReference type="EnsemblPlants" id="LPERR03G19030.1">
    <property type="protein sequence ID" value="LPERR03G19030.1"/>
    <property type="gene ID" value="LPERR03G19030"/>
</dbReference>
<reference evidence="3 4" key="1">
    <citation type="submission" date="2012-08" db="EMBL/GenBank/DDBJ databases">
        <title>Oryza genome evolution.</title>
        <authorList>
            <person name="Wing R.A."/>
        </authorList>
    </citation>
    <scope>NUCLEOTIDE SEQUENCE</scope>
</reference>
<feature type="compositionally biased region" description="Basic and acidic residues" evidence="1">
    <location>
        <begin position="38"/>
        <end position="47"/>
    </location>
</feature>
<dbReference type="PANTHER" id="PTHR31558:SF33">
    <property type="entry name" value="PROTEIN ENHANCED DISEASE RESISTANCE 2 C-TERMINAL DOMAIN-CONTAINING PROTEIN"/>
    <property type="match status" value="1"/>
</dbReference>
<protein>
    <recommendedName>
        <fullName evidence="2">Protein ENHANCED DISEASE RESISTANCE 2 C-terminal domain-containing protein</fullName>
    </recommendedName>
</protein>
<dbReference type="STRING" id="77586.A0A0D9VVH9"/>
<evidence type="ECO:0000259" key="2">
    <source>
        <dbReference type="Pfam" id="PF07059"/>
    </source>
</evidence>
<keyword evidence="4" id="KW-1185">Reference proteome</keyword>
<dbReference type="Pfam" id="PF07059">
    <property type="entry name" value="EDR2_C"/>
    <property type="match status" value="1"/>
</dbReference>
<sequence>MGSCASKAVIEQRPPARHHTRKRRRARNSSRSIMPEAPKSRLNDSRGHMTDFSMSEIVHFETASNHGKSEHSKTFHLTQMQWHHSQRDSNGCCKEDAWFDSVSILEDDSDDEFKSVNGDWPDENEGQNKHESASRFADALSCIGDLCRGVPMTLSVEQYLKRDDGNDPDRRSQSMAMCASRCLPSSFSFKGLKEKNDADEKSKECNTPSRIRKLLHSFSFNDKMQQLTSGSPAKKKSTVIRLSYKRTSCDDYEDDGELGICNACLPLVAPSHPANVLHLNVGESKKYVVRPKVGTTILCGGEKPTPGSWSRIDPSLFKLRSETFLKDKKKCAAPNYAAYYPIGVDLFACPKKVQHIAQHIELPQVKPHDKLPSLLIVNIQMPTYPAAMFLGDSNGEGLSLVLYFKISECFDKEVSEHFKESIMQRFIENESEKVKGFASESTVAYRDRLKIMAGLVNPDDLQLSSTERKLVQAYNEKPVLSRPQHNFYEGENYFEIDLDIHRFSYIARKGLESFRERLKNGILDLGLTVQAQKQDELPEQVLCCVRLNKIDFVNHGQVPTIVTLDDK</sequence>
<evidence type="ECO:0000313" key="3">
    <source>
        <dbReference type="EnsemblPlants" id="LPERR03G19030.1"/>
    </source>
</evidence>
<organism evidence="3 4">
    <name type="scientific">Leersia perrieri</name>
    <dbReference type="NCBI Taxonomy" id="77586"/>
    <lineage>
        <taxon>Eukaryota</taxon>
        <taxon>Viridiplantae</taxon>
        <taxon>Streptophyta</taxon>
        <taxon>Embryophyta</taxon>
        <taxon>Tracheophyta</taxon>
        <taxon>Spermatophyta</taxon>
        <taxon>Magnoliopsida</taxon>
        <taxon>Liliopsida</taxon>
        <taxon>Poales</taxon>
        <taxon>Poaceae</taxon>
        <taxon>BOP clade</taxon>
        <taxon>Oryzoideae</taxon>
        <taxon>Oryzeae</taxon>
        <taxon>Oryzinae</taxon>
        <taxon>Leersia</taxon>
    </lineage>
</organism>
<feature type="region of interest" description="Disordered" evidence="1">
    <location>
        <begin position="1"/>
        <end position="47"/>
    </location>
</feature>
<proteinExistence type="predicted"/>
<evidence type="ECO:0000313" key="4">
    <source>
        <dbReference type="Proteomes" id="UP000032180"/>
    </source>
</evidence>
<accession>A0A0D9VVH9</accession>
<dbReference type="Gramene" id="LPERR03G19030.1">
    <property type="protein sequence ID" value="LPERR03G19030.1"/>
    <property type="gene ID" value="LPERR03G19030"/>
</dbReference>
<dbReference type="AlphaFoldDB" id="A0A0D9VVH9"/>
<name>A0A0D9VVH9_9ORYZ</name>
<dbReference type="InterPro" id="IPR009769">
    <property type="entry name" value="EDR2_C"/>
</dbReference>
<feature type="compositionally biased region" description="Basic residues" evidence="1">
    <location>
        <begin position="15"/>
        <end position="28"/>
    </location>
</feature>